<accession>A0A809SE51</accession>
<protein>
    <submittedName>
        <fullName evidence="1">Uncharacterized protein</fullName>
    </submittedName>
</protein>
<dbReference type="Proteomes" id="UP000464317">
    <property type="component" value="Chromosome"/>
</dbReference>
<dbReference type="RefSeq" id="WP_161553079.1">
    <property type="nucleotide sequence ID" value="NZ_AP022325.1"/>
</dbReference>
<reference evidence="1 2" key="1">
    <citation type="submission" date="2020-01" db="EMBL/GenBank/DDBJ databases">
        <title>Complete genome sequence of Mycoplasma felis strain Myco-2.</title>
        <authorList>
            <person name="Kinoshita Y."/>
            <person name="Niwa H."/>
            <person name="Uchida-Fujii E."/>
            <person name="Nukada T."/>
        </authorList>
    </citation>
    <scope>NUCLEOTIDE SEQUENCE [LARGE SCALE GENOMIC DNA]</scope>
    <source>
        <strain evidence="1 2">Myco-2</strain>
    </source>
</reference>
<keyword evidence="2" id="KW-1185">Reference proteome</keyword>
<organism evidence="1 2">
    <name type="scientific">Mycoplasmopsis felis</name>
    <dbReference type="NCBI Taxonomy" id="33923"/>
    <lineage>
        <taxon>Bacteria</taxon>
        <taxon>Bacillati</taxon>
        <taxon>Mycoplasmatota</taxon>
        <taxon>Mycoplasmoidales</taxon>
        <taxon>Metamycoplasmataceae</taxon>
        <taxon>Mycoplasmopsis</taxon>
    </lineage>
</organism>
<dbReference type="EMBL" id="AP022325">
    <property type="protein sequence ID" value="BBU47589.1"/>
    <property type="molecule type" value="Genomic_DNA"/>
</dbReference>
<gene>
    <name evidence="1" type="ORF">JPM2_2820</name>
</gene>
<proteinExistence type="predicted"/>
<sequence length="203" mass="24664">MQSKQKIKYLFYITVNNNFDEKIFKRFINDIDSMELNSYGDNLKNKYVPIISKTITKEIREYWNNKCAMFYSSNKDYRCPIKIIDEKLLEKYELNYTDIHHLIPKYYFLNYYDLLKEIPNWQIIHYKLNLIPLCSICHQGIHKSLMQNDSNNLLTNIIINELINLKTLLKKDINIFINFLTNNTDIQNLENLIKEYKRIEWKK</sequence>
<dbReference type="AlphaFoldDB" id="A0A809SE51"/>
<name>A0A809SE51_9BACT</name>
<evidence type="ECO:0000313" key="1">
    <source>
        <dbReference type="EMBL" id="BBU47589.1"/>
    </source>
</evidence>
<evidence type="ECO:0000313" key="2">
    <source>
        <dbReference type="Proteomes" id="UP000464317"/>
    </source>
</evidence>
<dbReference type="KEGG" id="mfel:JPM2_2820"/>